<evidence type="ECO:0000313" key="10">
    <source>
        <dbReference type="EMBL" id="KAF8795747.1"/>
    </source>
</evidence>
<feature type="region of interest" description="Disordered" evidence="9">
    <location>
        <begin position="1"/>
        <end position="21"/>
    </location>
</feature>
<gene>
    <name evidence="10" type="ORF">HNY73_000210</name>
</gene>
<keyword evidence="4" id="KW-0812">Transmembrane</keyword>
<evidence type="ECO:0000256" key="9">
    <source>
        <dbReference type="SAM" id="MobiDB-lite"/>
    </source>
</evidence>
<protein>
    <submittedName>
        <fullName evidence="10">Uncharacterized protein</fullName>
    </submittedName>
</protein>
<reference evidence="10" key="1">
    <citation type="journal article" date="2020" name="bioRxiv">
        <title>Chromosome-level reference genome of the European wasp spider Argiope bruennichi: a resource for studies on range expansion and evolutionary adaptation.</title>
        <authorList>
            <person name="Sheffer M.M."/>
            <person name="Hoppe A."/>
            <person name="Krehenwinkel H."/>
            <person name="Uhl G."/>
            <person name="Kuss A.W."/>
            <person name="Jensen L."/>
            <person name="Jensen C."/>
            <person name="Gillespie R.G."/>
            <person name="Hoff K.J."/>
            <person name="Prost S."/>
        </authorList>
    </citation>
    <scope>NUCLEOTIDE SEQUENCE</scope>
</reference>
<comment type="caution">
    <text evidence="10">The sequence shown here is derived from an EMBL/GenBank/DDBJ whole genome shotgun (WGS) entry which is preliminary data.</text>
</comment>
<comment type="function">
    <text evidence="1">Plays a role in mitochondrial morphogenesis.</text>
</comment>
<proteinExistence type="inferred from homology"/>
<dbReference type="Pfam" id="PF14972">
    <property type="entry name" value="Mito_morph_reg"/>
    <property type="match status" value="1"/>
</dbReference>
<evidence type="ECO:0000256" key="7">
    <source>
        <dbReference type="ARBA" id="ARBA00023128"/>
    </source>
</evidence>
<keyword evidence="8" id="KW-0472">Membrane</keyword>
<comment type="similarity">
    <text evidence="3">Belongs to the TMEM11 family.</text>
</comment>
<evidence type="ECO:0000256" key="8">
    <source>
        <dbReference type="ARBA" id="ARBA00023136"/>
    </source>
</evidence>
<dbReference type="PANTHER" id="PTHR15099">
    <property type="entry name" value="PROTEIN PM1"/>
    <property type="match status" value="1"/>
</dbReference>
<accession>A0A8T0FXC4</accession>
<keyword evidence="6" id="KW-1133">Transmembrane helix</keyword>
<evidence type="ECO:0000256" key="2">
    <source>
        <dbReference type="ARBA" id="ARBA00004448"/>
    </source>
</evidence>
<dbReference type="AlphaFoldDB" id="A0A8T0FXC4"/>
<evidence type="ECO:0000256" key="5">
    <source>
        <dbReference type="ARBA" id="ARBA00022792"/>
    </source>
</evidence>
<dbReference type="GO" id="GO:0005743">
    <property type="term" value="C:mitochondrial inner membrane"/>
    <property type="evidence" value="ECO:0007669"/>
    <property type="project" value="UniProtKB-SubCell"/>
</dbReference>
<keyword evidence="5" id="KW-0999">Mitochondrion inner membrane</keyword>
<dbReference type="PANTHER" id="PTHR15099:SF2">
    <property type="entry name" value="TRANSMEMBRANE PROTEIN 11, MITOCHONDRIAL"/>
    <property type="match status" value="1"/>
</dbReference>
<evidence type="ECO:0000256" key="3">
    <source>
        <dbReference type="ARBA" id="ARBA00006060"/>
    </source>
</evidence>
<reference evidence="10" key="2">
    <citation type="submission" date="2020-06" db="EMBL/GenBank/DDBJ databases">
        <authorList>
            <person name="Sheffer M."/>
        </authorList>
    </citation>
    <scope>NUCLEOTIDE SEQUENCE</scope>
</reference>
<evidence type="ECO:0000256" key="6">
    <source>
        <dbReference type="ARBA" id="ARBA00022989"/>
    </source>
</evidence>
<sequence length="194" mass="21991">MGKPSSRRLEANTPHYSSDHELKRALREEKAVIVIKDQTLSNQTVLWMTSGQCLRHMTLATAMGAVMCSGMNDKLGNVARPLAVGSFLMNVAYHYFWHNRPLHRYRLAQGPSIQDILDGTQRTNTVIVRRVANCSSAVHTFASTVAVVVAFWKDIRSLSITERLVNIIKKTEEKLEEQEPKIRRATEKVKEAFQ</sequence>
<dbReference type="Proteomes" id="UP000807504">
    <property type="component" value="Unassembled WGS sequence"/>
</dbReference>
<evidence type="ECO:0000256" key="4">
    <source>
        <dbReference type="ARBA" id="ARBA00022692"/>
    </source>
</evidence>
<evidence type="ECO:0000256" key="1">
    <source>
        <dbReference type="ARBA" id="ARBA00002812"/>
    </source>
</evidence>
<dbReference type="GO" id="GO:0007007">
    <property type="term" value="P:inner mitochondrial membrane organization"/>
    <property type="evidence" value="ECO:0007669"/>
    <property type="project" value="TreeGrafter"/>
</dbReference>
<keyword evidence="11" id="KW-1185">Reference proteome</keyword>
<dbReference type="EMBL" id="JABXBU010000001">
    <property type="protein sequence ID" value="KAF8795747.1"/>
    <property type="molecule type" value="Genomic_DNA"/>
</dbReference>
<evidence type="ECO:0000313" key="11">
    <source>
        <dbReference type="Proteomes" id="UP000807504"/>
    </source>
</evidence>
<keyword evidence="7" id="KW-0496">Mitochondrion</keyword>
<comment type="subcellular location">
    <subcellularLocation>
        <location evidence="2">Mitochondrion inner membrane</location>
        <topology evidence="2">Multi-pass membrane protein</topology>
    </subcellularLocation>
</comment>
<organism evidence="10 11">
    <name type="scientific">Argiope bruennichi</name>
    <name type="common">Wasp spider</name>
    <name type="synonym">Aranea bruennichi</name>
    <dbReference type="NCBI Taxonomy" id="94029"/>
    <lineage>
        <taxon>Eukaryota</taxon>
        <taxon>Metazoa</taxon>
        <taxon>Ecdysozoa</taxon>
        <taxon>Arthropoda</taxon>
        <taxon>Chelicerata</taxon>
        <taxon>Arachnida</taxon>
        <taxon>Araneae</taxon>
        <taxon>Araneomorphae</taxon>
        <taxon>Entelegynae</taxon>
        <taxon>Araneoidea</taxon>
        <taxon>Araneidae</taxon>
        <taxon>Argiope</taxon>
    </lineage>
</organism>
<dbReference type="InterPro" id="IPR026120">
    <property type="entry name" value="TMEM11"/>
</dbReference>
<name>A0A8T0FXC4_ARGBR</name>